<proteinExistence type="predicted"/>
<accession>A0ABY6ULT7</accession>
<evidence type="ECO:0000313" key="1">
    <source>
        <dbReference type="EMBL" id="VUC32258.1"/>
    </source>
</evidence>
<dbReference type="EMBL" id="CABFNS010000848">
    <property type="protein sequence ID" value="VUC32258.1"/>
    <property type="molecule type" value="Genomic_DNA"/>
</dbReference>
<comment type="caution">
    <text evidence="1">The sequence shown here is derived from an EMBL/GenBank/DDBJ whole genome shotgun (WGS) entry which is preliminary data.</text>
</comment>
<gene>
    <name evidence="1" type="ORF">CLO192961_LOCUS324615</name>
</gene>
<sequence>MEELQIICQNTNLESDSGMVGRQAKACKLLQWVGFDYTQPRAFKPIYGTNQEHTNVVDMIMREKELGIFLQGDLLENGKILSNLLLISGAGLWLPDIKKTLNLLSVRISKVTQGTPNTLPIYFSHAGHTTPKAMMVSLVGQLVAQLLCKIGPDPIKKELNKARKKVDRQADLCVLCELFPHLVSLAREISNPHMVVCLVNGLEFSGGMGENFAGFLTIVEQLVHMAENTCRRGDLKLVLTCCRELGEIENRFDKVVRAGITTN</sequence>
<name>A0ABY6ULT7_BIOOC</name>
<keyword evidence="2" id="KW-1185">Reference proteome</keyword>
<reference evidence="1 2" key="1">
    <citation type="submission" date="2019-06" db="EMBL/GenBank/DDBJ databases">
        <authorList>
            <person name="Broberg M."/>
        </authorList>
    </citation>
    <scope>NUCLEOTIDE SEQUENCE [LARGE SCALE GENOMIC DNA]</scope>
</reference>
<protein>
    <submittedName>
        <fullName evidence="1">Uncharacterized protein</fullName>
    </submittedName>
</protein>
<evidence type="ECO:0000313" key="2">
    <source>
        <dbReference type="Proteomes" id="UP000766486"/>
    </source>
</evidence>
<dbReference type="Proteomes" id="UP000766486">
    <property type="component" value="Unassembled WGS sequence"/>
</dbReference>
<organism evidence="1 2">
    <name type="scientific">Bionectria ochroleuca</name>
    <name type="common">Gliocladium roseum</name>
    <dbReference type="NCBI Taxonomy" id="29856"/>
    <lineage>
        <taxon>Eukaryota</taxon>
        <taxon>Fungi</taxon>
        <taxon>Dikarya</taxon>
        <taxon>Ascomycota</taxon>
        <taxon>Pezizomycotina</taxon>
        <taxon>Sordariomycetes</taxon>
        <taxon>Hypocreomycetidae</taxon>
        <taxon>Hypocreales</taxon>
        <taxon>Bionectriaceae</taxon>
        <taxon>Clonostachys</taxon>
    </lineage>
</organism>